<dbReference type="RefSeq" id="XP_056792563.1">
    <property type="nucleotide sequence ID" value="XM_056932604.1"/>
</dbReference>
<comment type="caution">
    <text evidence="2">The sequence shown here is derived from an EMBL/GenBank/DDBJ whole genome shotgun (WGS) entry which is preliminary data.</text>
</comment>
<sequence length="98" mass="10853">MVPKIEKIPPHRTHTTTQSPTSGRISLGWWVNWRGDCQLETGNLEKYTQLYRPPDTIQFCSVAFAAVRIAYTLPLVLAPHSLVPVLRVGRAGARSVGA</sequence>
<organism evidence="2 3">
    <name type="scientific">Penicillium diatomitis</name>
    <dbReference type="NCBI Taxonomy" id="2819901"/>
    <lineage>
        <taxon>Eukaryota</taxon>
        <taxon>Fungi</taxon>
        <taxon>Dikarya</taxon>
        <taxon>Ascomycota</taxon>
        <taxon>Pezizomycotina</taxon>
        <taxon>Eurotiomycetes</taxon>
        <taxon>Eurotiomycetidae</taxon>
        <taxon>Eurotiales</taxon>
        <taxon>Aspergillaceae</taxon>
        <taxon>Penicillium</taxon>
    </lineage>
</organism>
<protein>
    <submittedName>
        <fullName evidence="2">Uncharacterized protein</fullName>
    </submittedName>
</protein>
<reference evidence="2" key="1">
    <citation type="submission" date="2022-12" db="EMBL/GenBank/DDBJ databases">
        <authorList>
            <person name="Petersen C."/>
        </authorList>
    </citation>
    <scope>NUCLEOTIDE SEQUENCE</scope>
    <source>
        <strain evidence="2">IBT 30728</strain>
    </source>
</reference>
<evidence type="ECO:0000313" key="2">
    <source>
        <dbReference type="EMBL" id="KAJ5491434.1"/>
    </source>
</evidence>
<reference evidence="2" key="2">
    <citation type="journal article" date="2023" name="IMA Fungus">
        <title>Comparative genomic study of the Penicillium genus elucidates a diverse pangenome and 15 lateral gene transfer events.</title>
        <authorList>
            <person name="Petersen C."/>
            <person name="Sorensen T."/>
            <person name="Nielsen M.R."/>
            <person name="Sondergaard T.E."/>
            <person name="Sorensen J.L."/>
            <person name="Fitzpatrick D.A."/>
            <person name="Frisvad J.C."/>
            <person name="Nielsen K.L."/>
        </authorList>
    </citation>
    <scope>NUCLEOTIDE SEQUENCE</scope>
    <source>
        <strain evidence="2">IBT 30728</strain>
    </source>
</reference>
<feature type="region of interest" description="Disordered" evidence="1">
    <location>
        <begin position="1"/>
        <end position="23"/>
    </location>
</feature>
<gene>
    <name evidence="2" type="ORF">N7539_003001</name>
</gene>
<dbReference type="EMBL" id="JAPWDQ010000003">
    <property type="protein sequence ID" value="KAJ5491434.1"/>
    <property type="molecule type" value="Genomic_DNA"/>
</dbReference>
<name>A0A9W9XFV1_9EURO</name>
<dbReference type="GeneID" id="81622853"/>
<accession>A0A9W9XFV1</accession>
<proteinExistence type="predicted"/>
<evidence type="ECO:0000256" key="1">
    <source>
        <dbReference type="SAM" id="MobiDB-lite"/>
    </source>
</evidence>
<dbReference type="Proteomes" id="UP001148312">
    <property type="component" value="Unassembled WGS sequence"/>
</dbReference>
<dbReference type="AlphaFoldDB" id="A0A9W9XFV1"/>
<keyword evidence="3" id="KW-1185">Reference proteome</keyword>
<evidence type="ECO:0000313" key="3">
    <source>
        <dbReference type="Proteomes" id="UP001148312"/>
    </source>
</evidence>